<sequence>MTRTTPGLAPPFSKLPRHTNWKTFGHYVSFSVQQAPYTADLQWNRISNLEPFGSKAETLPLGHRGLNLSVKKDPVKASRMVVHLLWAFIVN</sequence>
<protein>
    <submittedName>
        <fullName evidence="1">Uncharacterized protein</fullName>
    </submittedName>
</protein>
<reference evidence="1 2" key="1">
    <citation type="journal article" date="2019" name="Sci. Rep.">
        <title>Orb-weaving spider Araneus ventricosus genome elucidates the spidroin gene catalogue.</title>
        <authorList>
            <person name="Kono N."/>
            <person name="Nakamura H."/>
            <person name="Ohtoshi R."/>
            <person name="Moran D.A.P."/>
            <person name="Shinohara A."/>
            <person name="Yoshida Y."/>
            <person name="Fujiwara M."/>
            <person name="Mori M."/>
            <person name="Tomita M."/>
            <person name="Arakawa K."/>
        </authorList>
    </citation>
    <scope>NUCLEOTIDE SEQUENCE [LARGE SCALE GENOMIC DNA]</scope>
</reference>
<comment type="caution">
    <text evidence="1">The sequence shown here is derived from an EMBL/GenBank/DDBJ whole genome shotgun (WGS) entry which is preliminary data.</text>
</comment>
<dbReference type="EMBL" id="BGPR01000077">
    <property type="protein sequence ID" value="GBL91248.1"/>
    <property type="molecule type" value="Genomic_DNA"/>
</dbReference>
<keyword evidence="2" id="KW-1185">Reference proteome</keyword>
<dbReference type="OrthoDB" id="1099063at2759"/>
<proteinExistence type="predicted"/>
<gene>
    <name evidence="1" type="ORF">AVEN_195134_1</name>
</gene>
<organism evidence="1 2">
    <name type="scientific">Araneus ventricosus</name>
    <name type="common">Orbweaver spider</name>
    <name type="synonym">Epeira ventricosa</name>
    <dbReference type="NCBI Taxonomy" id="182803"/>
    <lineage>
        <taxon>Eukaryota</taxon>
        <taxon>Metazoa</taxon>
        <taxon>Ecdysozoa</taxon>
        <taxon>Arthropoda</taxon>
        <taxon>Chelicerata</taxon>
        <taxon>Arachnida</taxon>
        <taxon>Araneae</taxon>
        <taxon>Araneomorphae</taxon>
        <taxon>Entelegynae</taxon>
        <taxon>Araneoidea</taxon>
        <taxon>Araneidae</taxon>
        <taxon>Araneus</taxon>
    </lineage>
</organism>
<evidence type="ECO:0000313" key="2">
    <source>
        <dbReference type="Proteomes" id="UP000499080"/>
    </source>
</evidence>
<dbReference type="AlphaFoldDB" id="A0A4Y2BGS4"/>
<evidence type="ECO:0000313" key="1">
    <source>
        <dbReference type="EMBL" id="GBL91248.1"/>
    </source>
</evidence>
<accession>A0A4Y2BGS4</accession>
<dbReference type="Proteomes" id="UP000499080">
    <property type="component" value="Unassembled WGS sequence"/>
</dbReference>
<name>A0A4Y2BGS4_ARAVE</name>